<reference evidence="1 2" key="1">
    <citation type="submission" date="2019-06" db="EMBL/GenBank/DDBJ databases">
        <title>Whole genome shotgun sequence of Streptomyces gardneri NBRC 12865.</title>
        <authorList>
            <person name="Hosoyama A."/>
            <person name="Uohara A."/>
            <person name="Ohji S."/>
            <person name="Ichikawa N."/>
        </authorList>
    </citation>
    <scope>NUCLEOTIDE SEQUENCE [LARGE SCALE GENOMIC DNA]</scope>
    <source>
        <strain evidence="1 2">NBRC 12865</strain>
    </source>
</reference>
<evidence type="ECO:0000313" key="2">
    <source>
        <dbReference type="Proteomes" id="UP000315226"/>
    </source>
</evidence>
<evidence type="ECO:0000313" key="1">
    <source>
        <dbReference type="EMBL" id="GEB55247.1"/>
    </source>
</evidence>
<organism evidence="1 2">
    <name type="scientific">Streptomyces gardneri</name>
    <dbReference type="NCBI Taxonomy" id="66892"/>
    <lineage>
        <taxon>Bacteria</taxon>
        <taxon>Bacillati</taxon>
        <taxon>Actinomycetota</taxon>
        <taxon>Actinomycetes</taxon>
        <taxon>Kitasatosporales</taxon>
        <taxon>Streptomycetaceae</taxon>
        <taxon>Streptomyces</taxon>
    </lineage>
</organism>
<sequence>MDAGPVSVSWISDLCIQDGRVTVKQSWLSNNWLKDVRRTAEELDELDGWQMLVDSLVVAGNEGLAPYSR</sequence>
<protein>
    <submittedName>
        <fullName evidence="1">Uncharacterized protein</fullName>
    </submittedName>
</protein>
<proteinExistence type="predicted"/>
<dbReference type="Proteomes" id="UP000315226">
    <property type="component" value="Unassembled WGS sequence"/>
</dbReference>
<comment type="caution">
    <text evidence="1">The sequence shown here is derived from an EMBL/GenBank/DDBJ whole genome shotgun (WGS) entry which is preliminary data.</text>
</comment>
<keyword evidence="2" id="KW-1185">Reference proteome</keyword>
<accession>A0A4Y3REW5</accession>
<dbReference type="EMBL" id="BJMN01000005">
    <property type="protein sequence ID" value="GEB55247.1"/>
    <property type="molecule type" value="Genomic_DNA"/>
</dbReference>
<dbReference type="AlphaFoldDB" id="A0A4Y3REW5"/>
<gene>
    <name evidence="1" type="ORF">SGA01_08520</name>
</gene>
<name>A0A4Y3REW5_9ACTN</name>